<dbReference type="InterPro" id="IPR033905">
    <property type="entry name" value="Secretory_peroxidase"/>
</dbReference>
<evidence type="ECO:0000256" key="7">
    <source>
        <dbReference type="ARBA" id="ARBA00023004"/>
    </source>
</evidence>
<evidence type="ECO:0000256" key="12">
    <source>
        <dbReference type="PIRSR" id="PIRSR600823-4"/>
    </source>
</evidence>
<dbReference type="PRINTS" id="PR00461">
    <property type="entry name" value="PLPEROXIDASE"/>
</dbReference>
<evidence type="ECO:0000256" key="4">
    <source>
        <dbReference type="ARBA" id="ARBA00022617"/>
    </source>
</evidence>
<evidence type="ECO:0000256" key="10">
    <source>
        <dbReference type="PIRSR" id="PIRSR600823-2"/>
    </source>
</evidence>
<feature type="binding site" evidence="10">
    <location>
        <position position="165"/>
    </location>
    <ligand>
        <name>substrate</name>
    </ligand>
</feature>
<keyword evidence="3 14" id="KW-0575">Peroxidase</keyword>
<keyword evidence="4 14" id="KW-0349">Heme</keyword>
<comment type="function">
    <text evidence="14">Removal of H(2)O(2), oxidation of toxic reductants, biosynthesis and degradation of lignin, suberization, auxin catabolism, response to environmental stresses such as wounding, pathogen attack and oxidative stress.</text>
</comment>
<evidence type="ECO:0000313" key="17">
    <source>
        <dbReference type="Proteomes" id="UP001633002"/>
    </source>
</evidence>
<dbReference type="GO" id="GO:0140825">
    <property type="term" value="F:lactoperoxidase activity"/>
    <property type="evidence" value="ECO:0007669"/>
    <property type="project" value="UniProtKB-EC"/>
</dbReference>
<evidence type="ECO:0000256" key="8">
    <source>
        <dbReference type="ARBA" id="ARBA00023157"/>
    </source>
</evidence>
<keyword evidence="6 14" id="KW-0560">Oxidoreductase</keyword>
<feature type="binding site" evidence="11">
    <location>
        <position position="253"/>
    </location>
    <ligand>
        <name>Ca(2+)</name>
        <dbReference type="ChEBI" id="CHEBI:29108"/>
        <label>2</label>
    </ligand>
</feature>
<feature type="binding site" evidence="11">
    <location>
        <position position="91"/>
    </location>
    <ligand>
        <name>Ca(2+)</name>
        <dbReference type="ChEBI" id="CHEBI:29108"/>
        <label>1</label>
    </ligand>
</feature>
<feature type="binding site" evidence="11">
    <location>
        <position position="245"/>
    </location>
    <ligand>
        <name>Ca(2+)</name>
        <dbReference type="ChEBI" id="CHEBI:29108"/>
        <label>2</label>
    </ligand>
</feature>
<feature type="disulfide bond" evidence="13">
    <location>
        <begin position="202"/>
        <end position="234"/>
    </location>
</feature>
<dbReference type="PANTHER" id="PTHR31388">
    <property type="entry name" value="PEROXIDASE 72-RELATED"/>
    <property type="match status" value="1"/>
</dbReference>
<dbReference type="GO" id="GO:0020037">
    <property type="term" value="F:heme binding"/>
    <property type="evidence" value="ECO:0007669"/>
    <property type="project" value="UniProtKB-UniRule"/>
</dbReference>
<feature type="binding site" evidence="11">
    <location>
        <position position="70"/>
    </location>
    <ligand>
        <name>Ca(2+)</name>
        <dbReference type="ChEBI" id="CHEBI:29108"/>
        <label>1</label>
    </ligand>
</feature>
<dbReference type="Pfam" id="PF00141">
    <property type="entry name" value="peroxidase"/>
    <property type="match status" value="1"/>
</dbReference>
<dbReference type="Proteomes" id="UP001633002">
    <property type="component" value="Unassembled WGS sequence"/>
</dbReference>
<feature type="binding site" evidence="11">
    <location>
        <position position="77"/>
    </location>
    <ligand>
        <name>Ca(2+)</name>
        <dbReference type="ChEBI" id="CHEBI:29108"/>
        <label>1</label>
    </ligand>
</feature>
<protein>
    <recommendedName>
        <fullName evidence="14">Peroxidase</fullName>
        <ecNumber evidence="14">1.11.1.7</ecNumber>
    </recommendedName>
</protein>
<keyword evidence="11 14" id="KW-0106">Calcium</keyword>
<dbReference type="PROSITE" id="PS00435">
    <property type="entry name" value="PEROXIDASE_1"/>
    <property type="match status" value="1"/>
</dbReference>
<dbReference type="InterPro" id="IPR010255">
    <property type="entry name" value="Haem_peroxidase_sf"/>
</dbReference>
<evidence type="ECO:0000313" key="16">
    <source>
        <dbReference type="EMBL" id="KAL3693274.1"/>
    </source>
</evidence>
<keyword evidence="17" id="KW-1185">Reference proteome</keyword>
<dbReference type="GO" id="GO:0006979">
    <property type="term" value="P:response to oxidative stress"/>
    <property type="evidence" value="ECO:0007669"/>
    <property type="project" value="UniProtKB-UniRule"/>
</dbReference>
<keyword evidence="8 13" id="KW-1015">Disulfide bond</keyword>
<dbReference type="PANTHER" id="PTHR31388:SF5">
    <property type="entry name" value="PEROXIDASE"/>
    <property type="match status" value="1"/>
</dbReference>
<feature type="binding site" evidence="11">
    <location>
        <position position="248"/>
    </location>
    <ligand>
        <name>Ca(2+)</name>
        <dbReference type="ChEBI" id="CHEBI:29108"/>
        <label>2</label>
    </ligand>
</feature>
<evidence type="ECO:0000256" key="5">
    <source>
        <dbReference type="ARBA" id="ARBA00022723"/>
    </source>
</evidence>
<feature type="signal peptide" evidence="14">
    <location>
        <begin position="1"/>
        <end position="27"/>
    </location>
</feature>
<feature type="binding site" evidence="11">
    <location>
        <position position="75"/>
    </location>
    <ligand>
        <name>Ca(2+)</name>
        <dbReference type="ChEBI" id="CHEBI:29108"/>
        <label>1</label>
    </ligand>
</feature>
<dbReference type="SUPFAM" id="SSF48113">
    <property type="entry name" value="Heme-dependent peroxidases"/>
    <property type="match status" value="1"/>
</dbReference>
<evidence type="ECO:0000256" key="14">
    <source>
        <dbReference type="RuleBase" id="RU362060"/>
    </source>
</evidence>
<organism evidence="16 17">
    <name type="scientific">Riccia sorocarpa</name>
    <dbReference type="NCBI Taxonomy" id="122646"/>
    <lineage>
        <taxon>Eukaryota</taxon>
        <taxon>Viridiplantae</taxon>
        <taxon>Streptophyta</taxon>
        <taxon>Embryophyta</taxon>
        <taxon>Marchantiophyta</taxon>
        <taxon>Marchantiopsida</taxon>
        <taxon>Marchantiidae</taxon>
        <taxon>Marchantiales</taxon>
        <taxon>Ricciaceae</taxon>
        <taxon>Riccia</taxon>
    </lineage>
</organism>
<dbReference type="CDD" id="cd00693">
    <property type="entry name" value="secretory_peroxidase"/>
    <property type="match status" value="1"/>
</dbReference>
<dbReference type="GO" id="GO:0042744">
    <property type="term" value="P:hydrogen peroxide catabolic process"/>
    <property type="evidence" value="ECO:0007669"/>
    <property type="project" value="UniProtKB-KW"/>
</dbReference>
<dbReference type="FunFam" id="1.10.520.10:FF:000009">
    <property type="entry name" value="Peroxidase"/>
    <property type="match status" value="1"/>
</dbReference>
<reference evidence="16 17" key="1">
    <citation type="submission" date="2024-09" db="EMBL/GenBank/DDBJ databases">
        <title>Chromosome-scale assembly of Riccia sorocarpa.</title>
        <authorList>
            <person name="Paukszto L."/>
        </authorList>
    </citation>
    <scope>NUCLEOTIDE SEQUENCE [LARGE SCALE GENOMIC DNA]</scope>
    <source>
        <strain evidence="16">LP-2024</strain>
        <tissue evidence="16">Aerial parts of the thallus</tissue>
    </source>
</reference>
<comment type="subcellular location">
    <subcellularLocation>
        <location evidence="14">Secreted</location>
    </subcellularLocation>
</comment>
<evidence type="ECO:0000256" key="6">
    <source>
        <dbReference type="ARBA" id="ARBA00023002"/>
    </source>
</evidence>
<keyword evidence="14" id="KW-0732">Signal</keyword>
<comment type="catalytic activity">
    <reaction evidence="1 14">
        <text>2 a phenolic donor + H2O2 = 2 a phenolic radical donor + 2 H2O</text>
        <dbReference type="Rhea" id="RHEA:56136"/>
        <dbReference type="ChEBI" id="CHEBI:15377"/>
        <dbReference type="ChEBI" id="CHEBI:16240"/>
        <dbReference type="ChEBI" id="CHEBI:139520"/>
        <dbReference type="ChEBI" id="CHEBI:139521"/>
        <dbReference type="EC" id="1.11.1.7"/>
    </reaction>
</comment>
<name>A0ABD3HV96_9MARC</name>
<dbReference type="InterPro" id="IPR000823">
    <property type="entry name" value="Peroxidase_pln"/>
</dbReference>
<keyword evidence="5 11" id="KW-0479">Metal-binding</keyword>
<dbReference type="AlphaFoldDB" id="A0ABD3HV96"/>
<feature type="binding site" evidence="11">
    <location>
        <position position="196"/>
    </location>
    <ligand>
        <name>Ca(2+)</name>
        <dbReference type="ChEBI" id="CHEBI:29108"/>
        <label>2</label>
    </ligand>
</feature>
<feature type="disulfide bond" evidence="13">
    <location>
        <begin position="71"/>
        <end position="76"/>
    </location>
</feature>
<dbReference type="EMBL" id="JBJQOH010000003">
    <property type="protein sequence ID" value="KAL3693274.1"/>
    <property type="molecule type" value="Genomic_DNA"/>
</dbReference>
<evidence type="ECO:0000256" key="9">
    <source>
        <dbReference type="PIRSR" id="PIRSR600823-1"/>
    </source>
</evidence>
<feature type="binding site" description="axial binding residue" evidence="11">
    <location>
        <position position="195"/>
    </location>
    <ligand>
        <name>heme b</name>
        <dbReference type="ChEBI" id="CHEBI:60344"/>
    </ligand>
    <ligandPart>
        <name>Fe</name>
        <dbReference type="ChEBI" id="CHEBI:18248"/>
    </ligandPart>
</feature>
<evidence type="ECO:0000256" key="2">
    <source>
        <dbReference type="ARBA" id="ARBA00006873"/>
    </source>
</evidence>
<sequence>MVRSPQRLGLLVTLFTVTASILGPAHGQLSPNFYANSCPSVFTIVRSGLSNALNSDIRAGSKLLRLFFHDCFALGCDGSVLLDDTPTARGEKSAGPNVNSLGGFNVVDNIKASLEQSCPSTVSCADILAIAARDAVVLAGGPSWNVELGRRDSTTASLSQANSLPATSMSASQLISVFRAKGLNTNDLVALSGAHTFGKAQCNKFQDRLFNFQNTGAPDPSMDVNLLNKLQKTCLTPSRTLVDMDQGTPATFDSQYYRNLQLNRGLLTSDQTLGSSPQTAGLVNTFTSPSAFYNQFTASMVKLGRLGVLTGTQGQIRNRCGSVNSS</sequence>
<dbReference type="Gene3D" id="1.10.520.10">
    <property type="match status" value="1"/>
</dbReference>
<dbReference type="InterPro" id="IPR019794">
    <property type="entry name" value="Peroxidases_AS"/>
</dbReference>
<keyword evidence="14" id="KW-0964">Secreted</keyword>
<keyword evidence="14" id="KW-0376">Hydrogen peroxide</keyword>
<dbReference type="PROSITE" id="PS00436">
    <property type="entry name" value="PEROXIDASE_2"/>
    <property type="match status" value="1"/>
</dbReference>
<feature type="chain" id="PRO_5044533926" description="Peroxidase" evidence="14">
    <location>
        <begin position="28"/>
        <end position="326"/>
    </location>
</feature>
<dbReference type="GO" id="GO:0005576">
    <property type="term" value="C:extracellular region"/>
    <property type="evidence" value="ECO:0007669"/>
    <property type="project" value="UniProtKB-SubCell"/>
</dbReference>
<dbReference type="PROSITE" id="PS50873">
    <property type="entry name" value="PEROXIDASE_4"/>
    <property type="match status" value="1"/>
</dbReference>
<gene>
    <name evidence="16" type="ORF">R1sor_006925</name>
</gene>
<comment type="caution">
    <text evidence="16">The sequence shown here is derived from an EMBL/GenBank/DDBJ whole genome shotgun (WGS) entry which is preliminary data.</text>
</comment>
<feature type="site" description="Transition state stabilizer" evidence="12">
    <location>
        <position position="65"/>
    </location>
</feature>
<accession>A0ABD3HV96</accession>
<evidence type="ECO:0000256" key="13">
    <source>
        <dbReference type="PIRSR" id="PIRSR600823-5"/>
    </source>
</evidence>
<evidence type="ECO:0000256" key="3">
    <source>
        <dbReference type="ARBA" id="ARBA00022559"/>
    </source>
</evidence>
<evidence type="ECO:0000259" key="15">
    <source>
        <dbReference type="PROSITE" id="PS50873"/>
    </source>
</evidence>
<proteinExistence type="inferred from homology"/>
<dbReference type="InterPro" id="IPR019793">
    <property type="entry name" value="Peroxidases_heam-ligand_BS"/>
</dbReference>
<evidence type="ECO:0000256" key="11">
    <source>
        <dbReference type="PIRSR" id="PIRSR600823-3"/>
    </source>
</evidence>
<dbReference type="GO" id="GO:0046872">
    <property type="term" value="F:metal ion binding"/>
    <property type="evidence" value="ECO:0007669"/>
    <property type="project" value="UniProtKB-UniRule"/>
</dbReference>
<comment type="cofactor">
    <cofactor evidence="11 14">
        <name>Ca(2+)</name>
        <dbReference type="ChEBI" id="CHEBI:29108"/>
    </cofactor>
    <text evidence="11 14">Binds 2 calcium ions per subunit.</text>
</comment>
<dbReference type="InterPro" id="IPR002016">
    <property type="entry name" value="Haem_peroxidase"/>
</dbReference>
<evidence type="ECO:0000256" key="1">
    <source>
        <dbReference type="ARBA" id="ARBA00000189"/>
    </source>
</evidence>
<comment type="similarity">
    <text evidence="2">Belongs to the peroxidase family. Ascorbate peroxidase subfamily.</text>
</comment>
<feature type="disulfide bond" evidence="13">
    <location>
        <begin position="124"/>
        <end position="320"/>
    </location>
</feature>
<dbReference type="EC" id="1.11.1.7" evidence="14"/>
<comment type="cofactor">
    <cofactor evidence="11 14">
        <name>heme b</name>
        <dbReference type="ChEBI" id="CHEBI:60344"/>
    </cofactor>
    <text evidence="11 14">Binds 1 heme b (iron(II)-protoporphyrin IX) group per subunit.</text>
</comment>
<dbReference type="PRINTS" id="PR00458">
    <property type="entry name" value="PEROXIDASE"/>
</dbReference>
<comment type="similarity">
    <text evidence="14">Belongs to the peroxidase family. Classical plant (class III) peroxidase subfamily.</text>
</comment>
<feature type="domain" description="Plant heme peroxidase family profile" evidence="15">
    <location>
        <begin position="28"/>
        <end position="324"/>
    </location>
</feature>
<dbReference type="FunFam" id="1.10.420.10:FF:000001">
    <property type="entry name" value="Peroxidase"/>
    <property type="match status" value="1"/>
</dbReference>
<dbReference type="Gene3D" id="1.10.420.10">
    <property type="entry name" value="Peroxidase, domain 2"/>
    <property type="match status" value="1"/>
</dbReference>
<feature type="disulfide bond" evidence="13">
    <location>
        <begin position="38"/>
        <end position="118"/>
    </location>
</feature>
<keyword evidence="7 11" id="KW-0408">Iron</keyword>
<feature type="active site" description="Proton acceptor" evidence="9">
    <location>
        <position position="69"/>
    </location>
</feature>
<feature type="binding site" evidence="11">
    <location>
        <position position="79"/>
    </location>
    <ligand>
        <name>Ca(2+)</name>
        <dbReference type="ChEBI" id="CHEBI:29108"/>
        <label>1</label>
    </ligand>
</feature>